<dbReference type="PROSITE" id="PS50404">
    <property type="entry name" value="GST_NTER"/>
    <property type="match status" value="1"/>
</dbReference>
<dbReference type="InterPro" id="IPR036282">
    <property type="entry name" value="Glutathione-S-Trfase_C_sf"/>
</dbReference>
<dbReference type="CDD" id="cd03188">
    <property type="entry name" value="GST_C_Beta"/>
    <property type="match status" value="1"/>
</dbReference>
<feature type="domain" description="GST N-terminal" evidence="1">
    <location>
        <begin position="1"/>
        <end position="81"/>
    </location>
</feature>
<dbReference type="InterPro" id="IPR004045">
    <property type="entry name" value="Glutathione_S-Trfase_N"/>
</dbReference>
<evidence type="ECO:0000259" key="2">
    <source>
        <dbReference type="PROSITE" id="PS50405"/>
    </source>
</evidence>
<dbReference type="EMBL" id="FOIJ01000003">
    <property type="protein sequence ID" value="SET57277.1"/>
    <property type="molecule type" value="Genomic_DNA"/>
</dbReference>
<keyword evidence="3" id="KW-0808">Transferase</keyword>
<dbReference type="PANTHER" id="PTHR44051:SF8">
    <property type="entry name" value="GLUTATHIONE S-TRANSFERASE GSTA"/>
    <property type="match status" value="1"/>
</dbReference>
<dbReference type="Proteomes" id="UP000199181">
    <property type="component" value="Unassembled WGS sequence"/>
</dbReference>
<dbReference type="SFLD" id="SFLDS00019">
    <property type="entry name" value="Glutathione_Transferase_(cytos"/>
    <property type="match status" value="1"/>
</dbReference>
<evidence type="ECO:0000313" key="3">
    <source>
        <dbReference type="EMBL" id="SET57277.1"/>
    </source>
</evidence>
<protein>
    <submittedName>
        <fullName evidence="3">Glutathione S-transferase</fullName>
    </submittedName>
</protein>
<dbReference type="Gene3D" id="3.40.30.10">
    <property type="entry name" value="Glutaredoxin"/>
    <property type="match status" value="1"/>
</dbReference>
<keyword evidence="4" id="KW-1185">Reference proteome</keyword>
<dbReference type="SUPFAM" id="SSF52833">
    <property type="entry name" value="Thioredoxin-like"/>
    <property type="match status" value="1"/>
</dbReference>
<dbReference type="Pfam" id="PF13409">
    <property type="entry name" value="GST_N_2"/>
    <property type="match status" value="1"/>
</dbReference>
<dbReference type="InterPro" id="IPR036249">
    <property type="entry name" value="Thioredoxin-like_sf"/>
</dbReference>
<reference evidence="4" key="1">
    <citation type="submission" date="2016-10" db="EMBL/GenBank/DDBJ databases">
        <authorList>
            <person name="Varghese N."/>
            <person name="Submissions S."/>
        </authorList>
    </citation>
    <scope>NUCLEOTIDE SEQUENCE [LARGE SCALE GENOMIC DNA]</scope>
    <source>
        <strain evidence="4">DSM 16858</strain>
    </source>
</reference>
<accession>A0A1I0FGC7</accession>
<dbReference type="AlphaFoldDB" id="A0A1I0FGC7"/>
<dbReference type="GO" id="GO:0016740">
    <property type="term" value="F:transferase activity"/>
    <property type="evidence" value="ECO:0007669"/>
    <property type="project" value="UniProtKB-KW"/>
</dbReference>
<dbReference type="SFLD" id="SFLDG01150">
    <property type="entry name" value="Main.1:_Beta-like"/>
    <property type="match status" value="1"/>
</dbReference>
<organism evidence="3 4">
    <name type="scientific">Stigmatella erecta</name>
    <dbReference type="NCBI Taxonomy" id="83460"/>
    <lineage>
        <taxon>Bacteria</taxon>
        <taxon>Pseudomonadati</taxon>
        <taxon>Myxococcota</taxon>
        <taxon>Myxococcia</taxon>
        <taxon>Myxococcales</taxon>
        <taxon>Cystobacterineae</taxon>
        <taxon>Archangiaceae</taxon>
        <taxon>Stigmatella</taxon>
    </lineage>
</organism>
<proteinExistence type="predicted"/>
<evidence type="ECO:0000259" key="1">
    <source>
        <dbReference type="PROSITE" id="PS50404"/>
    </source>
</evidence>
<feature type="domain" description="GST C-terminal" evidence="2">
    <location>
        <begin position="87"/>
        <end position="203"/>
    </location>
</feature>
<dbReference type="Pfam" id="PF00043">
    <property type="entry name" value="GST_C"/>
    <property type="match status" value="1"/>
</dbReference>
<dbReference type="RefSeq" id="WP_093517994.1">
    <property type="nucleotide sequence ID" value="NZ_FOIJ01000003.1"/>
</dbReference>
<dbReference type="PANTHER" id="PTHR44051">
    <property type="entry name" value="GLUTATHIONE S-TRANSFERASE-RELATED"/>
    <property type="match status" value="1"/>
</dbReference>
<dbReference type="NCBIfam" id="NF007831">
    <property type="entry name" value="PRK10542.1"/>
    <property type="match status" value="1"/>
</dbReference>
<dbReference type="InterPro" id="IPR040079">
    <property type="entry name" value="Glutathione_S-Trfase"/>
</dbReference>
<dbReference type="PROSITE" id="PS50405">
    <property type="entry name" value="GST_CTER"/>
    <property type="match status" value="1"/>
</dbReference>
<dbReference type="Gene3D" id="1.20.1050.10">
    <property type="match status" value="1"/>
</dbReference>
<name>A0A1I0FGC7_9BACT</name>
<dbReference type="SUPFAM" id="SSF47616">
    <property type="entry name" value="GST C-terminal domain-like"/>
    <property type="match status" value="1"/>
</dbReference>
<dbReference type="CDD" id="cd03057">
    <property type="entry name" value="GST_N_Beta"/>
    <property type="match status" value="1"/>
</dbReference>
<sequence length="203" mass="22735">MKLYYTPGACSQSPHIVLRESGLKFELEKVDLRSHKTEKGADYYTINPKGYVPALQLDNGQVLTEGPAIVQYIADQKPETKLAPAAGSFERARLQEWLHFIGTELHKTFSPMFNPAITPEAKQAALDKLSKRFEFVAKHLEGKQFLLGEHLTGADTYLFVILNWAKNMGPDIAQWPSLKAFHERVSARPAVRATLEAEGLLKS</sequence>
<evidence type="ECO:0000313" key="4">
    <source>
        <dbReference type="Proteomes" id="UP000199181"/>
    </source>
</evidence>
<dbReference type="InterPro" id="IPR010987">
    <property type="entry name" value="Glutathione-S-Trfase_C-like"/>
</dbReference>
<gene>
    <name evidence="3" type="ORF">SAMN05443639_103398</name>
</gene>
<dbReference type="InterPro" id="IPR004046">
    <property type="entry name" value="GST_C"/>
</dbReference>
<dbReference type="SFLD" id="SFLDG00358">
    <property type="entry name" value="Main_(cytGST)"/>
    <property type="match status" value="1"/>
</dbReference>